<dbReference type="EMBL" id="JAAEDL010000042">
    <property type="protein sequence ID" value="MBR0683803.1"/>
    <property type="molecule type" value="Genomic_DNA"/>
</dbReference>
<proteinExistence type="predicted"/>
<evidence type="ECO:0000313" key="2">
    <source>
        <dbReference type="Proteomes" id="UP001138709"/>
    </source>
</evidence>
<evidence type="ECO:0000313" key="1">
    <source>
        <dbReference type="EMBL" id="MBR0683803.1"/>
    </source>
</evidence>
<comment type="caution">
    <text evidence="1">The sequence shown here is derived from an EMBL/GenBank/DDBJ whole genome shotgun (WGS) entry which is preliminary data.</text>
</comment>
<gene>
    <name evidence="1" type="ORF">GXW74_25220</name>
</gene>
<dbReference type="AlphaFoldDB" id="A0A9X9XJB7"/>
<keyword evidence="2" id="KW-1185">Reference proteome</keyword>
<sequence>MDSMMEHGQPASDGTSSDVAALRAELAELRARMDSYERMLQIRDAALAHAAQPIPAAEAPPAVLADPLPPSFEIAADQLLPVHDGFYQLEWGPEGAFRWTGPGEDVHFEAWVDREEPLTVTLRLFHFGTPANAKELTLEVDGASYALTRRGNEKLLRSDPIAPRAGDGPTRITLKVPHLHSPSARGQADKRTLGVAFQRLRIERA</sequence>
<reference evidence="1" key="2">
    <citation type="journal article" date="2021" name="Syst. Appl. Microbiol.">
        <title>Roseomonas hellenica sp. nov., isolated from roots of wild-growing Alkanna tinctoria.</title>
        <authorList>
            <person name="Rat A."/>
            <person name="Naranjo H.D."/>
            <person name="Lebbe L."/>
            <person name="Cnockaert M."/>
            <person name="Krigas N."/>
            <person name="Grigoriadou K."/>
            <person name="Maloupa E."/>
            <person name="Willems A."/>
        </authorList>
    </citation>
    <scope>NUCLEOTIDE SEQUENCE</scope>
    <source>
        <strain evidence="1">LMG 31228</strain>
    </source>
</reference>
<dbReference type="Proteomes" id="UP001138709">
    <property type="component" value="Unassembled WGS sequence"/>
</dbReference>
<protein>
    <submittedName>
        <fullName evidence="1">Uncharacterized protein</fullName>
    </submittedName>
</protein>
<accession>A0A9X9XJB7</accession>
<dbReference type="RefSeq" id="WP_211849366.1">
    <property type="nucleotide sequence ID" value="NZ_JAAEDL010000042.1"/>
</dbReference>
<name>A0A9X9XJB7_9PROT</name>
<reference evidence="1" key="1">
    <citation type="submission" date="2020-01" db="EMBL/GenBank/DDBJ databases">
        <authorList>
            <person name="Rat A."/>
        </authorList>
    </citation>
    <scope>NUCLEOTIDE SEQUENCE</scope>
    <source>
        <strain evidence="1">LMG 31228</strain>
    </source>
</reference>
<organism evidence="1 2">
    <name type="scientific">Neoroseomonas eburnea</name>
    <dbReference type="NCBI Taxonomy" id="1346889"/>
    <lineage>
        <taxon>Bacteria</taxon>
        <taxon>Pseudomonadati</taxon>
        <taxon>Pseudomonadota</taxon>
        <taxon>Alphaproteobacteria</taxon>
        <taxon>Acetobacterales</taxon>
        <taxon>Acetobacteraceae</taxon>
        <taxon>Neoroseomonas</taxon>
    </lineage>
</organism>